<dbReference type="Proteomes" id="UP001153076">
    <property type="component" value="Unassembled WGS sequence"/>
</dbReference>
<dbReference type="EMBL" id="JAKOGI010000221">
    <property type="protein sequence ID" value="KAJ8439393.1"/>
    <property type="molecule type" value="Genomic_DNA"/>
</dbReference>
<sequence>MKPGLLLKQYHPKSPRVGTPGNSGPFTTILGIGPTGKWFFLLRTDLPQEEDTSCEVELVDAPFEYECLDEPSEDEEDVPPEVKLVLVEATSASGFDELRAEQRLPCAPSANNSSEISQIISYGDLPRVTDLYLRAENARGGGIFTTRPRRSAWLKKRHDVRDLFGFPILIFWGNACNYRTINQGQEGRVLGMAALYLGAGLSFRNVPIGRTR</sequence>
<dbReference type="AlphaFoldDB" id="A0A9Q1QEH7"/>
<proteinExistence type="predicted"/>
<accession>A0A9Q1QEH7</accession>
<evidence type="ECO:0000313" key="2">
    <source>
        <dbReference type="Proteomes" id="UP001153076"/>
    </source>
</evidence>
<gene>
    <name evidence="1" type="ORF">Cgig2_021807</name>
</gene>
<protein>
    <submittedName>
        <fullName evidence="1">Uncharacterized protein</fullName>
    </submittedName>
</protein>
<comment type="caution">
    <text evidence="1">The sequence shown here is derived from an EMBL/GenBank/DDBJ whole genome shotgun (WGS) entry which is preliminary data.</text>
</comment>
<evidence type="ECO:0000313" key="1">
    <source>
        <dbReference type="EMBL" id="KAJ8439393.1"/>
    </source>
</evidence>
<organism evidence="1 2">
    <name type="scientific">Carnegiea gigantea</name>
    <dbReference type="NCBI Taxonomy" id="171969"/>
    <lineage>
        <taxon>Eukaryota</taxon>
        <taxon>Viridiplantae</taxon>
        <taxon>Streptophyta</taxon>
        <taxon>Embryophyta</taxon>
        <taxon>Tracheophyta</taxon>
        <taxon>Spermatophyta</taxon>
        <taxon>Magnoliopsida</taxon>
        <taxon>eudicotyledons</taxon>
        <taxon>Gunneridae</taxon>
        <taxon>Pentapetalae</taxon>
        <taxon>Caryophyllales</taxon>
        <taxon>Cactineae</taxon>
        <taxon>Cactaceae</taxon>
        <taxon>Cactoideae</taxon>
        <taxon>Echinocereeae</taxon>
        <taxon>Carnegiea</taxon>
    </lineage>
</organism>
<keyword evidence="2" id="KW-1185">Reference proteome</keyword>
<name>A0A9Q1QEH7_9CARY</name>
<reference evidence="1" key="1">
    <citation type="submission" date="2022-04" db="EMBL/GenBank/DDBJ databases">
        <title>Carnegiea gigantea Genome sequencing and assembly v2.</title>
        <authorList>
            <person name="Copetti D."/>
            <person name="Sanderson M.J."/>
            <person name="Burquez A."/>
            <person name="Wojciechowski M.F."/>
        </authorList>
    </citation>
    <scope>NUCLEOTIDE SEQUENCE</scope>
    <source>
        <strain evidence="1">SGP5-SGP5p</strain>
        <tissue evidence="1">Aerial part</tissue>
    </source>
</reference>